<dbReference type="Gene3D" id="3.30.910.20">
    <property type="entry name" value="Skp domain"/>
    <property type="match status" value="1"/>
</dbReference>
<feature type="signal peptide" evidence="4">
    <location>
        <begin position="1"/>
        <end position="23"/>
    </location>
</feature>
<evidence type="ECO:0000313" key="6">
    <source>
        <dbReference type="Proteomes" id="UP000032229"/>
    </source>
</evidence>
<evidence type="ECO:0000256" key="4">
    <source>
        <dbReference type="SAM" id="SignalP"/>
    </source>
</evidence>
<name>A0A0C5VVR7_9FLAO</name>
<proteinExistence type="inferred from homology"/>
<dbReference type="HOGENOM" id="CLU_053320_3_0_10"/>
<evidence type="ECO:0000256" key="3">
    <source>
        <dbReference type="SAM" id="MobiDB-lite"/>
    </source>
</evidence>
<comment type="similarity">
    <text evidence="1">Belongs to the Skp family.</text>
</comment>
<dbReference type="OrthoDB" id="1524711at2"/>
<evidence type="ECO:0000256" key="1">
    <source>
        <dbReference type="ARBA" id="ARBA00009091"/>
    </source>
</evidence>
<dbReference type="Pfam" id="PF03938">
    <property type="entry name" value="OmpH"/>
    <property type="match status" value="1"/>
</dbReference>
<dbReference type="InterPro" id="IPR024930">
    <property type="entry name" value="Skp_dom_sf"/>
</dbReference>
<dbReference type="SUPFAM" id="SSF111384">
    <property type="entry name" value="OmpH-like"/>
    <property type="match status" value="1"/>
</dbReference>
<feature type="chain" id="PRO_5002183911" evidence="4">
    <location>
        <begin position="24"/>
        <end position="168"/>
    </location>
</feature>
<dbReference type="GO" id="GO:0005829">
    <property type="term" value="C:cytosol"/>
    <property type="evidence" value="ECO:0007669"/>
    <property type="project" value="TreeGrafter"/>
</dbReference>
<keyword evidence="6" id="KW-1185">Reference proteome</keyword>
<gene>
    <name evidence="5" type="ORF">AW14_05575</name>
</gene>
<protein>
    <submittedName>
        <fullName evidence="5">Membrane protein</fullName>
    </submittedName>
</protein>
<dbReference type="PANTHER" id="PTHR35089:SF1">
    <property type="entry name" value="CHAPERONE PROTEIN SKP"/>
    <property type="match status" value="1"/>
</dbReference>
<dbReference type="RefSeq" id="WP_044637895.1">
    <property type="nucleotide sequence ID" value="NZ_CP007202.1"/>
</dbReference>
<dbReference type="PANTHER" id="PTHR35089">
    <property type="entry name" value="CHAPERONE PROTEIN SKP"/>
    <property type="match status" value="1"/>
</dbReference>
<dbReference type="SMART" id="SM00935">
    <property type="entry name" value="OmpH"/>
    <property type="match status" value="1"/>
</dbReference>
<evidence type="ECO:0000313" key="5">
    <source>
        <dbReference type="EMBL" id="AJR03196.1"/>
    </source>
</evidence>
<feature type="region of interest" description="Disordered" evidence="3">
    <location>
        <begin position="77"/>
        <end position="96"/>
    </location>
</feature>
<evidence type="ECO:0000256" key="2">
    <source>
        <dbReference type="ARBA" id="ARBA00022729"/>
    </source>
</evidence>
<dbReference type="GO" id="GO:0051082">
    <property type="term" value="F:unfolded protein binding"/>
    <property type="evidence" value="ECO:0007669"/>
    <property type="project" value="InterPro"/>
</dbReference>
<dbReference type="STRING" id="1454006.AW14_05575"/>
<dbReference type="InterPro" id="IPR005632">
    <property type="entry name" value="Chaperone_Skp"/>
</dbReference>
<organism evidence="5 6">
    <name type="scientific">Siansivirga zeaxanthinifaciens CC-SAMT-1</name>
    <dbReference type="NCBI Taxonomy" id="1454006"/>
    <lineage>
        <taxon>Bacteria</taxon>
        <taxon>Pseudomonadati</taxon>
        <taxon>Bacteroidota</taxon>
        <taxon>Flavobacteriia</taxon>
        <taxon>Flavobacteriales</taxon>
        <taxon>Flavobacteriaceae</taxon>
        <taxon>Siansivirga</taxon>
    </lineage>
</organism>
<sequence length="168" mass="18660">MKQLKTLLLATALIIGSVSFTTAQSKVAHINTQELITAMPEMKAAQAQLETLSKTYQTDIQNSVTEFQNLLKQYEAEAPTKTEEENAKRGQEIQEKQQRIQQFQADAQKDLQKKELDLLKPITEKAKAAILKVARAQGFDYVLDSAQGVTILADGKNLLDDVKKSLGI</sequence>
<keyword evidence="2 4" id="KW-0732">Signal</keyword>
<dbReference type="Proteomes" id="UP000032229">
    <property type="component" value="Chromosome"/>
</dbReference>
<dbReference type="GO" id="GO:0050821">
    <property type="term" value="P:protein stabilization"/>
    <property type="evidence" value="ECO:0007669"/>
    <property type="project" value="TreeGrafter"/>
</dbReference>
<reference evidence="5 6" key="1">
    <citation type="submission" date="2014-02" db="EMBL/GenBank/DDBJ databases">
        <authorList>
            <person name="Young C.-C."/>
            <person name="Hameed A."/>
            <person name="Huang H.-C."/>
            <person name="Shahina M."/>
        </authorList>
    </citation>
    <scope>NUCLEOTIDE SEQUENCE [LARGE SCALE GENOMIC DNA]</scope>
    <source>
        <strain evidence="5 6">CC-SAMT-1</strain>
    </source>
</reference>
<dbReference type="PATRIC" id="fig|1454006.5.peg.1092"/>
<accession>A0A0C5VVR7</accession>
<dbReference type="AlphaFoldDB" id="A0A0C5VVR7"/>
<dbReference type="EMBL" id="CP007202">
    <property type="protein sequence ID" value="AJR03196.1"/>
    <property type="molecule type" value="Genomic_DNA"/>
</dbReference>
<dbReference type="KEGG" id="sze:AW14_05575"/>